<evidence type="ECO:0000313" key="8">
    <source>
        <dbReference type="EMBL" id="MBE6832522.1"/>
    </source>
</evidence>
<proteinExistence type="inferred from homology"/>
<feature type="binding site" evidence="7">
    <location>
        <position position="160"/>
    </location>
    <ligand>
        <name>substrate</name>
    </ligand>
</feature>
<comment type="function">
    <text evidence="2 7">Catalyzes the formation of N(7)-methylguanine at position 46 (m7G46) in tRNA.</text>
</comment>
<dbReference type="EMBL" id="SVNY01000001">
    <property type="protein sequence ID" value="MBE6832522.1"/>
    <property type="molecule type" value="Genomic_DNA"/>
</dbReference>
<protein>
    <recommendedName>
        <fullName evidence="7">tRNA (guanine-N(7)-)-methyltransferase</fullName>
        <ecNumber evidence="7">2.1.1.33</ecNumber>
    </recommendedName>
    <alternativeName>
        <fullName evidence="7">tRNA (guanine(46)-N(7))-methyltransferase</fullName>
    </alternativeName>
    <alternativeName>
        <fullName evidence="7">tRNA(m7G46)-methyltransferase</fullName>
    </alternativeName>
</protein>
<dbReference type="CDD" id="cd02440">
    <property type="entry name" value="AdoMet_MTases"/>
    <property type="match status" value="1"/>
</dbReference>
<feature type="binding site" evidence="7">
    <location>
        <position position="68"/>
    </location>
    <ligand>
        <name>S-adenosyl-L-methionine</name>
        <dbReference type="ChEBI" id="CHEBI:59789"/>
    </ligand>
</feature>
<feature type="binding site" evidence="7">
    <location>
        <position position="128"/>
    </location>
    <ligand>
        <name>substrate</name>
    </ligand>
</feature>
<dbReference type="RefSeq" id="WP_020074149.1">
    <property type="nucleotide sequence ID" value="NZ_SVNY01000001.1"/>
</dbReference>
<comment type="similarity">
    <text evidence="7">Belongs to the class I-like SAM-binding methyltransferase superfamily. TrmB family.</text>
</comment>
<evidence type="ECO:0000313" key="9">
    <source>
        <dbReference type="Proteomes" id="UP000754750"/>
    </source>
</evidence>
<dbReference type="EC" id="2.1.1.33" evidence="7"/>
<dbReference type="Pfam" id="PF02390">
    <property type="entry name" value="Methyltransf_4"/>
    <property type="match status" value="1"/>
</dbReference>
<keyword evidence="5 7" id="KW-0949">S-adenosyl-L-methionine</keyword>
<feature type="binding site" evidence="7">
    <location>
        <position position="124"/>
    </location>
    <ligand>
        <name>S-adenosyl-L-methionine</name>
        <dbReference type="ChEBI" id="CHEBI:59789"/>
    </ligand>
</feature>
<evidence type="ECO:0000256" key="3">
    <source>
        <dbReference type="ARBA" id="ARBA00022603"/>
    </source>
</evidence>
<accession>A0A928KPS8</accession>
<dbReference type="Proteomes" id="UP000754750">
    <property type="component" value="Unassembled WGS sequence"/>
</dbReference>
<keyword evidence="4 7" id="KW-0808">Transferase</keyword>
<dbReference type="PANTHER" id="PTHR23417:SF14">
    <property type="entry name" value="PENTACOTRIPEPTIDE-REPEAT REGION OF PRORP DOMAIN-CONTAINING PROTEIN"/>
    <property type="match status" value="1"/>
</dbReference>
<evidence type="ECO:0000256" key="6">
    <source>
        <dbReference type="ARBA" id="ARBA00022694"/>
    </source>
</evidence>
<dbReference type="Gene3D" id="3.40.50.150">
    <property type="entry name" value="Vaccinia Virus protein VP39"/>
    <property type="match status" value="1"/>
</dbReference>
<keyword evidence="3 7" id="KW-0489">Methyltransferase</keyword>
<evidence type="ECO:0000256" key="1">
    <source>
        <dbReference type="ARBA" id="ARBA00000142"/>
    </source>
</evidence>
<organism evidence="8 9">
    <name type="scientific">Faecalispora sporosphaeroides</name>
    <dbReference type="NCBI Taxonomy" id="1549"/>
    <lineage>
        <taxon>Bacteria</taxon>
        <taxon>Bacillati</taxon>
        <taxon>Bacillota</taxon>
        <taxon>Clostridia</taxon>
        <taxon>Eubacteriales</taxon>
        <taxon>Oscillospiraceae</taxon>
        <taxon>Faecalispora</taxon>
    </lineage>
</organism>
<evidence type="ECO:0000256" key="7">
    <source>
        <dbReference type="HAMAP-Rule" id="MF_01057"/>
    </source>
</evidence>
<dbReference type="NCBIfam" id="NF001080">
    <property type="entry name" value="PRK00121.2-2"/>
    <property type="match status" value="1"/>
</dbReference>
<reference evidence="8" key="1">
    <citation type="submission" date="2019-04" db="EMBL/GenBank/DDBJ databases">
        <title>Evolution of Biomass-Degrading Anaerobic Consortia Revealed by Metagenomics.</title>
        <authorList>
            <person name="Peng X."/>
        </authorList>
    </citation>
    <scope>NUCLEOTIDE SEQUENCE</scope>
    <source>
        <strain evidence="8">SIG551</strain>
    </source>
</reference>
<feature type="binding site" evidence="7">
    <location>
        <position position="43"/>
    </location>
    <ligand>
        <name>S-adenosyl-L-methionine</name>
        <dbReference type="ChEBI" id="CHEBI:59789"/>
    </ligand>
</feature>
<dbReference type="PANTHER" id="PTHR23417">
    <property type="entry name" value="3-DEOXY-D-MANNO-OCTULOSONIC-ACID TRANSFERASE/TRNA GUANINE-N 7 - -METHYLTRANSFERASE"/>
    <property type="match status" value="1"/>
</dbReference>
<dbReference type="SUPFAM" id="SSF53335">
    <property type="entry name" value="S-adenosyl-L-methionine-dependent methyltransferases"/>
    <property type="match status" value="1"/>
</dbReference>
<evidence type="ECO:0000256" key="4">
    <source>
        <dbReference type="ARBA" id="ARBA00022679"/>
    </source>
</evidence>
<name>A0A928KPS8_9FIRM</name>
<comment type="caution">
    <text evidence="8">The sequence shown here is derived from an EMBL/GenBank/DDBJ whole genome shotgun (WGS) entry which is preliminary data.</text>
</comment>
<dbReference type="PROSITE" id="PS51625">
    <property type="entry name" value="SAM_MT_TRMB"/>
    <property type="match status" value="1"/>
</dbReference>
<evidence type="ECO:0000256" key="2">
    <source>
        <dbReference type="ARBA" id="ARBA00003015"/>
    </source>
</evidence>
<dbReference type="InterPro" id="IPR055361">
    <property type="entry name" value="tRNA_methyltr_TrmB_bact"/>
</dbReference>
<dbReference type="HAMAP" id="MF_01057">
    <property type="entry name" value="tRNA_methyltr_TrmB"/>
    <property type="match status" value="1"/>
</dbReference>
<dbReference type="AlphaFoldDB" id="A0A928KPS8"/>
<gene>
    <name evidence="7 8" type="primary">trmB</name>
    <name evidence="8" type="ORF">E7512_02895</name>
</gene>
<comment type="caution">
    <text evidence="7">Lacks conserved residue(s) required for the propagation of feature annotation.</text>
</comment>
<dbReference type="InterPro" id="IPR003358">
    <property type="entry name" value="tRNA_(Gua-N-7)_MeTrfase_Trmb"/>
</dbReference>
<sequence length="221" mass="25555">MRMRKKAWARPELARCPYFIGTPEEWKGRWGEWFPEKRPIHLELGCGKGVFLAKLAPLHPEINYIGVDQSPDVLGVARRNLEEAYGEQEKPVHNVALIAHHIEDMPKVVDLSDGVERLYINFCNPWPKVRHHKRRMTHPNQLELYKSFLADGAEIHFKTDDEALYLSTLRYFTESGFTLLRSTQNLHAEQWEESPSTEHEQMFSARGIPIKAAIALWGGTK</sequence>
<dbReference type="InterPro" id="IPR029063">
    <property type="entry name" value="SAM-dependent_MTases_sf"/>
</dbReference>
<comment type="pathway">
    <text evidence="7">tRNA modification; N(7)-methylguanine-tRNA biosynthesis.</text>
</comment>
<keyword evidence="6 7" id="KW-0819">tRNA processing</keyword>
<evidence type="ECO:0000256" key="5">
    <source>
        <dbReference type="ARBA" id="ARBA00022691"/>
    </source>
</evidence>
<comment type="catalytic activity">
    <reaction evidence="1 7">
        <text>guanosine(46) in tRNA + S-adenosyl-L-methionine = N(7)-methylguanosine(46) in tRNA + S-adenosyl-L-homocysteine</text>
        <dbReference type="Rhea" id="RHEA:42708"/>
        <dbReference type="Rhea" id="RHEA-COMP:10188"/>
        <dbReference type="Rhea" id="RHEA-COMP:10189"/>
        <dbReference type="ChEBI" id="CHEBI:57856"/>
        <dbReference type="ChEBI" id="CHEBI:59789"/>
        <dbReference type="ChEBI" id="CHEBI:74269"/>
        <dbReference type="ChEBI" id="CHEBI:74480"/>
        <dbReference type="EC" id="2.1.1.33"/>
    </reaction>
</comment>
<dbReference type="GO" id="GO:0008176">
    <property type="term" value="F:tRNA (guanine(46)-N7)-methyltransferase activity"/>
    <property type="evidence" value="ECO:0007669"/>
    <property type="project" value="UniProtKB-UniRule"/>
</dbReference>
<dbReference type="GO" id="GO:0043527">
    <property type="term" value="C:tRNA methyltransferase complex"/>
    <property type="evidence" value="ECO:0007669"/>
    <property type="project" value="TreeGrafter"/>
</dbReference>
<dbReference type="NCBIfam" id="TIGR00091">
    <property type="entry name" value="tRNA (guanosine(46)-N7)-methyltransferase TrmB"/>
    <property type="match status" value="1"/>
</dbReference>